<dbReference type="PRINTS" id="PR00625">
    <property type="entry name" value="JDOMAIN"/>
</dbReference>
<dbReference type="InterPro" id="IPR011990">
    <property type="entry name" value="TPR-like_helical_dom_sf"/>
</dbReference>
<reference evidence="7 8" key="1">
    <citation type="submission" date="2024-02" db="EMBL/GenBank/DDBJ databases">
        <authorList>
            <person name="Chen Y."/>
            <person name="Shah S."/>
            <person name="Dougan E. K."/>
            <person name="Thang M."/>
            <person name="Chan C."/>
        </authorList>
    </citation>
    <scope>NUCLEOTIDE SEQUENCE [LARGE SCALE GENOMIC DNA]</scope>
</reference>
<evidence type="ECO:0000313" key="7">
    <source>
        <dbReference type="EMBL" id="CAK9018912.1"/>
    </source>
</evidence>
<dbReference type="InterPro" id="IPR052758">
    <property type="entry name" value="SRC_co-chaperone"/>
</dbReference>
<keyword evidence="4" id="KW-0175">Coiled coil</keyword>
<dbReference type="PROSITE" id="PS50005">
    <property type="entry name" value="TPR"/>
    <property type="match status" value="1"/>
</dbReference>
<dbReference type="PANTHER" id="PTHR44200:SF1">
    <property type="entry name" value="DNAJ HOMOLOG SUBFAMILY C MEMBER 7"/>
    <property type="match status" value="1"/>
</dbReference>
<feature type="region of interest" description="Disordered" evidence="5">
    <location>
        <begin position="119"/>
        <end position="138"/>
    </location>
</feature>
<dbReference type="InterPro" id="IPR018253">
    <property type="entry name" value="DnaJ_domain_CS"/>
</dbReference>
<evidence type="ECO:0000256" key="5">
    <source>
        <dbReference type="SAM" id="MobiDB-lite"/>
    </source>
</evidence>
<dbReference type="SMART" id="SM00271">
    <property type="entry name" value="DnaJ"/>
    <property type="match status" value="1"/>
</dbReference>
<feature type="domain" description="J" evidence="6">
    <location>
        <begin position="481"/>
        <end position="551"/>
    </location>
</feature>
<evidence type="ECO:0000313" key="8">
    <source>
        <dbReference type="Proteomes" id="UP001642464"/>
    </source>
</evidence>
<evidence type="ECO:0000259" key="6">
    <source>
        <dbReference type="PROSITE" id="PS50076"/>
    </source>
</evidence>
<dbReference type="Pfam" id="PF00226">
    <property type="entry name" value="DnaJ"/>
    <property type="match status" value="1"/>
</dbReference>
<dbReference type="InterPro" id="IPR036869">
    <property type="entry name" value="J_dom_sf"/>
</dbReference>
<keyword evidence="2 3" id="KW-0802">TPR repeat</keyword>
<dbReference type="Proteomes" id="UP001642464">
    <property type="component" value="Unassembled WGS sequence"/>
</dbReference>
<proteinExistence type="predicted"/>
<dbReference type="PROSITE" id="PS00636">
    <property type="entry name" value="DNAJ_1"/>
    <property type="match status" value="1"/>
</dbReference>
<dbReference type="InterPro" id="IPR001623">
    <property type="entry name" value="DnaJ_domain"/>
</dbReference>
<dbReference type="Gene3D" id="1.10.287.110">
    <property type="entry name" value="DnaJ domain"/>
    <property type="match status" value="1"/>
</dbReference>
<gene>
    <name evidence="7" type="ORF">SCF082_LOCUS14289</name>
</gene>
<dbReference type="SUPFAM" id="SSF48452">
    <property type="entry name" value="TPR-like"/>
    <property type="match status" value="1"/>
</dbReference>
<name>A0ABP0JWQ9_9DINO</name>
<dbReference type="Pfam" id="PF07719">
    <property type="entry name" value="TPR_2"/>
    <property type="match status" value="1"/>
</dbReference>
<dbReference type="SUPFAM" id="SSF46565">
    <property type="entry name" value="Chaperone J-domain"/>
    <property type="match status" value="1"/>
</dbReference>
<evidence type="ECO:0000256" key="3">
    <source>
        <dbReference type="PROSITE-ProRule" id="PRU00339"/>
    </source>
</evidence>
<keyword evidence="1" id="KW-0677">Repeat</keyword>
<dbReference type="SMART" id="SM00028">
    <property type="entry name" value="TPR"/>
    <property type="match status" value="2"/>
</dbReference>
<organism evidence="7 8">
    <name type="scientific">Durusdinium trenchii</name>
    <dbReference type="NCBI Taxonomy" id="1381693"/>
    <lineage>
        <taxon>Eukaryota</taxon>
        <taxon>Sar</taxon>
        <taxon>Alveolata</taxon>
        <taxon>Dinophyceae</taxon>
        <taxon>Suessiales</taxon>
        <taxon>Symbiodiniaceae</taxon>
        <taxon>Durusdinium</taxon>
    </lineage>
</organism>
<accession>A0ABP0JWQ9</accession>
<comment type="caution">
    <text evidence="7">The sequence shown here is derived from an EMBL/GenBank/DDBJ whole genome shotgun (WGS) entry which is preliminary data.</text>
</comment>
<dbReference type="PROSITE" id="PS50076">
    <property type="entry name" value="DNAJ_2"/>
    <property type="match status" value="1"/>
</dbReference>
<protein>
    <submittedName>
        <fullName evidence="7">DnaJ homolog subfamily C member 7 homolog</fullName>
    </submittedName>
</protein>
<dbReference type="InterPro" id="IPR013105">
    <property type="entry name" value="TPR_2"/>
</dbReference>
<keyword evidence="8" id="KW-1185">Reference proteome</keyword>
<dbReference type="EMBL" id="CAXAMM010008925">
    <property type="protein sequence ID" value="CAK9018912.1"/>
    <property type="molecule type" value="Genomic_DNA"/>
</dbReference>
<dbReference type="Gene3D" id="1.25.40.10">
    <property type="entry name" value="Tetratricopeptide repeat domain"/>
    <property type="match status" value="1"/>
</dbReference>
<evidence type="ECO:0000256" key="4">
    <source>
        <dbReference type="SAM" id="Coils"/>
    </source>
</evidence>
<evidence type="ECO:0000256" key="1">
    <source>
        <dbReference type="ARBA" id="ARBA00022737"/>
    </source>
</evidence>
<dbReference type="PANTHER" id="PTHR44200">
    <property type="entry name" value="DNAJ HOMOLOG SUBFAMILY C MEMBER 7"/>
    <property type="match status" value="1"/>
</dbReference>
<sequence>MALGALGLAERLRRLGAELEVEAQRATEAAVQRGDDETKLLQEEVQWLQSQLHAERQQSNARLSVCADLKQKLQDAQEEEQRQREAAQYWQTEFNEKEEQYSLMEAKLAAMALIEAEAAEAAEAEPQEAPTQSRPSACDSKMRLCEEPDELPEETLELKTSNSVQSCLEIIEKEGEGRQLRGLGAEGFHTLLLAAIERGEGCGVLLNRLVRSWACSLLNREDGAAMKKAASLGNLEALETLVSLGGTIAVTAAIGDTSTDNGQDASAQLGGGSARRDGCLLCSCAARGDCASLALLLDHLHDRQTLESIRKAYTTAAQHCQFDALQLLATHLIVELSYVGNTNYRAGEYEKAISCYQEAIDLCEEHGGPGTPCGQAMERVASNRDNLVRLRYNLARAFHRCDRWMEAREQASAVLSLDSDYLNAYALRAQAAMSALDWSAAKADWERLGLLADQGVAPVSPEVLSAWQRRKEECCRQLAQDHYEALGLPKLADVDDVRKAYRELARRWHPDKHQSRAPDLRDRASKRFTRIRQAYEVLNDEGLKHNYDTELMLSEARPLSSAVSSKGVERELFDHFERAWADHERVL</sequence>
<dbReference type="InterPro" id="IPR019734">
    <property type="entry name" value="TPR_rpt"/>
</dbReference>
<evidence type="ECO:0000256" key="2">
    <source>
        <dbReference type="ARBA" id="ARBA00022803"/>
    </source>
</evidence>
<feature type="coiled-coil region" evidence="4">
    <location>
        <begin position="66"/>
        <end position="93"/>
    </location>
</feature>
<feature type="repeat" description="TPR" evidence="3">
    <location>
        <begin position="333"/>
        <end position="366"/>
    </location>
</feature>
<dbReference type="CDD" id="cd06257">
    <property type="entry name" value="DnaJ"/>
    <property type="match status" value="1"/>
</dbReference>